<accession>A0A6L2LL01</accession>
<gene>
    <name evidence="2" type="ORF">Tci_033190</name>
</gene>
<feature type="compositionally biased region" description="Acidic residues" evidence="1">
    <location>
        <begin position="50"/>
        <end position="65"/>
    </location>
</feature>
<evidence type="ECO:0000256" key="1">
    <source>
        <dbReference type="SAM" id="MobiDB-lite"/>
    </source>
</evidence>
<proteinExistence type="predicted"/>
<feature type="region of interest" description="Disordered" evidence="1">
    <location>
        <begin position="1"/>
        <end position="129"/>
    </location>
</feature>
<dbReference type="AlphaFoldDB" id="A0A6L2LL01"/>
<feature type="compositionally biased region" description="Basic and acidic residues" evidence="1">
    <location>
        <begin position="39"/>
        <end position="49"/>
    </location>
</feature>
<organism evidence="2">
    <name type="scientific">Tanacetum cinerariifolium</name>
    <name type="common">Dalmatian daisy</name>
    <name type="synonym">Chrysanthemum cinerariifolium</name>
    <dbReference type="NCBI Taxonomy" id="118510"/>
    <lineage>
        <taxon>Eukaryota</taxon>
        <taxon>Viridiplantae</taxon>
        <taxon>Streptophyta</taxon>
        <taxon>Embryophyta</taxon>
        <taxon>Tracheophyta</taxon>
        <taxon>Spermatophyta</taxon>
        <taxon>Magnoliopsida</taxon>
        <taxon>eudicotyledons</taxon>
        <taxon>Gunneridae</taxon>
        <taxon>Pentapetalae</taxon>
        <taxon>asterids</taxon>
        <taxon>campanulids</taxon>
        <taxon>Asterales</taxon>
        <taxon>Asteraceae</taxon>
        <taxon>Asteroideae</taxon>
        <taxon>Anthemideae</taxon>
        <taxon>Anthemidinae</taxon>
        <taxon>Tanacetum</taxon>
    </lineage>
</organism>
<evidence type="ECO:0000313" key="2">
    <source>
        <dbReference type="EMBL" id="GEU61212.1"/>
    </source>
</evidence>
<name>A0A6L2LL01_TANCI</name>
<feature type="compositionally biased region" description="Basic and acidic residues" evidence="1">
    <location>
        <begin position="73"/>
        <end position="121"/>
    </location>
</feature>
<reference evidence="2" key="1">
    <citation type="journal article" date="2019" name="Sci. Rep.">
        <title>Draft genome of Tanacetum cinerariifolium, the natural source of mosquito coil.</title>
        <authorList>
            <person name="Yamashiro T."/>
            <person name="Shiraishi A."/>
            <person name="Satake H."/>
            <person name="Nakayama K."/>
        </authorList>
    </citation>
    <scope>NUCLEOTIDE SEQUENCE</scope>
</reference>
<sequence>MMYATSHKTFFDDFQTDSQASSPNDDEGEPSGRNLGFKSDSDDTVREQSSDNDQESMQIGEEDFSEGNNFENFEGKENQEKDKIGSKPDKNGKRGEAGKSQKQLQLKEEEKTKKTKKEWPKTHARIKSY</sequence>
<comment type="caution">
    <text evidence="2">The sequence shown here is derived from an EMBL/GenBank/DDBJ whole genome shotgun (WGS) entry which is preliminary data.</text>
</comment>
<dbReference type="EMBL" id="BKCJ010004467">
    <property type="protein sequence ID" value="GEU61212.1"/>
    <property type="molecule type" value="Genomic_DNA"/>
</dbReference>
<protein>
    <submittedName>
        <fullName evidence="2">Uncharacterized protein</fullName>
    </submittedName>
</protein>